<evidence type="ECO:0000313" key="2">
    <source>
        <dbReference type="EMBL" id="ENX33945.1"/>
    </source>
</evidence>
<dbReference type="RefSeq" id="WP_005274919.1">
    <property type="nucleotide sequence ID" value="NZ_KB850195.1"/>
</dbReference>
<evidence type="ECO:0000313" key="3">
    <source>
        <dbReference type="Proteomes" id="UP000013009"/>
    </source>
</evidence>
<dbReference type="PATRIC" id="fig|1217695.3.peg.2539"/>
<feature type="domain" description="Bacteriophage Mu Gp45 N-terminal" evidence="1">
    <location>
        <begin position="26"/>
        <end position="79"/>
    </location>
</feature>
<reference evidence="2 3" key="1">
    <citation type="submission" date="2013-02" db="EMBL/GenBank/DDBJ databases">
        <title>The Genome Sequence of Acinetobacter sp. NIPH 1859.</title>
        <authorList>
            <consortium name="The Broad Institute Genome Sequencing Platform"/>
            <consortium name="The Broad Institute Genome Sequencing Center for Infectious Disease"/>
            <person name="Cerqueira G."/>
            <person name="Feldgarden M."/>
            <person name="Courvalin P."/>
            <person name="Perichon B."/>
            <person name="Grillot-Courvalin C."/>
            <person name="Clermont D."/>
            <person name="Rocha E."/>
            <person name="Yoon E.-J."/>
            <person name="Nemec A."/>
            <person name="Walker B."/>
            <person name="Young S.K."/>
            <person name="Zeng Q."/>
            <person name="Gargeya S."/>
            <person name="Fitzgerald M."/>
            <person name="Haas B."/>
            <person name="Abouelleil A."/>
            <person name="Alvarado L."/>
            <person name="Arachchi H.M."/>
            <person name="Berlin A.M."/>
            <person name="Chapman S.B."/>
            <person name="Dewar J."/>
            <person name="Goldberg J."/>
            <person name="Griggs A."/>
            <person name="Gujja S."/>
            <person name="Hansen M."/>
            <person name="Howarth C."/>
            <person name="Imamovic A."/>
            <person name="Larimer J."/>
            <person name="McCowan C."/>
            <person name="Murphy C."/>
            <person name="Neiman D."/>
            <person name="Pearson M."/>
            <person name="Priest M."/>
            <person name="Roberts A."/>
            <person name="Saif S."/>
            <person name="Shea T."/>
            <person name="Sisk P."/>
            <person name="Sykes S."/>
            <person name="Wortman J."/>
            <person name="Nusbaum C."/>
            <person name="Birren B."/>
        </authorList>
    </citation>
    <scope>NUCLEOTIDE SEQUENCE [LARGE SCALE GENOMIC DNA]</scope>
    <source>
        <strain evidence="2 3">NIPH 1859</strain>
    </source>
</reference>
<name>N9R5Q5_9GAMM</name>
<organism evidence="2 3">
    <name type="scientific">Acinetobacter colistiniresistens</name>
    <dbReference type="NCBI Taxonomy" id="280145"/>
    <lineage>
        <taxon>Bacteria</taxon>
        <taxon>Pseudomonadati</taxon>
        <taxon>Pseudomonadota</taxon>
        <taxon>Gammaproteobacteria</taxon>
        <taxon>Moraxellales</taxon>
        <taxon>Moraxellaceae</taxon>
        <taxon>Acinetobacter</taxon>
    </lineage>
</organism>
<dbReference type="InterPro" id="IPR053861">
    <property type="entry name" value="Phage_Mu_Gp45_N"/>
</dbReference>
<accession>N9R5Q5</accession>
<gene>
    <name evidence="2" type="ORF">F889_02609</name>
</gene>
<dbReference type="HOGENOM" id="CLU_108409_1_0_6"/>
<keyword evidence="3" id="KW-1185">Reference proteome</keyword>
<dbReference type="AlphaFoldDB" id="N9R5Q5"/>
<comment type="caution">
    <text evidence="2">The sequence shown here is derived from an EMBL/GenBank/DDBJ whole genome shotgun (WGS) entry which is preliminary data.</text>
</comment>
<dbReference type="EMBL" id="APRZ01000017">
    <property type="protein sequence ID" value="ENX33945.1"/>
    <property type="molecule type" value="Genomic_DNA"/>
</dbReference>
<dbReference type="Pfam" id="PF06890">
    <property type="entry name" value="Phage_Mu_Gp45"/>
    <property type="match status" value="1"/>
</dbReference>
<evidence type="ECO:0000259" key="1">
    <source>
        <dbReference type="Pfam" id="PF06890"/>
    </source>
</evidence>
<dbReference type="OrthoDB" id="9802994at2"/>
<proteinExistence type="predicted"/>
<sequence>MINMAQVKKAIGKLRFPFFGMVTRGGSKVLQVTGLSNETLNDVELLQQIGFSSHIPENSKVVLIPLQGTTAKSVIVATTGGAVLINVDEGETCVYDQFGHSVWLQEDGTHIKGGDLIIDDGDVHVLNGDVFDQTSSMQAMRDVYNEHKHGNSPPAEPPME</sequence>
<dbReference type="Proteomes" id="UP000013009">
    <property type="component" value="Unassembled WGS sequence"/>
</dbReference>
<protein>
    <recommendedName>
        <fullName evidence="1">Bacteriophage Mu Gp45 N-terminal domain-containing protein</fullName>
    </recommendedName>
</protein>